<dbReference type="AlphaFoldDB" id="A0A6J6DEQ5"/>
<dbReference type="SUPFAM" id="SSF55874">
    <property type="entry name" value="ATPase domain of HSP90 chaperone/DNA topoisomerase II/histidine kinase"/>
    <property type="match status" value="1"/>
</dbReference>
<gene>
    <name evidence="2" type="ORF">UFOPK1643_00161</name>
</gene>
<dbReference type="EMBL" id="CAEZTK010000005">
    <property type="protein sequence ID" value="CAB4560753.1"/>
    <property type="molecule type" value="Genomic_DNA"/>
</dbReference>
<feature type="transmembrane region" description="Helical" evidence="1">
    <location>
        <begin position="323"/>
        <end position="344"/>
    </location>
</feature>
<keyword evidence="1" id="KW-1133">Transmembrane helix</keyword>
<keyword evidence="1" id="KW-0472">Membrane</keyword>
<dbReference type="Gene3D" id="3.30.565.10">
    <property type="entry name" value="Histidine kinase-like ATPase, C-terminal domain"/>
    <property type="match status" value="1"/>
</dbReference>
<feature type="transmembrane region" description="Helical" evidence="1">
    <location>
        <begin position="292"/>
        <end position="311"/>
    </location>
</feature>
<feature type="transmembrane region" description="Helical" evidence="1">
    <location>
        <begin position="49"/>
        <end position="70"/>
    </location>
</feature>
<sequence length="591" mass="66820">MRIPNLGFNTKTPYKVDFALVPAVIVLIEFAIFITQFSQGVNNSLGNLVLMRIIHTLGMVLIAILVWKGFQKFNKSELNFQTLAITGVLFSLAGDLTHGILASIFGIELVSFYRRLGIILIQGSLWFPAFVIIGGYRKEIFQQFKEYENRLVIATRSRGRTSNEFRELQGEIQEGIRKEFFATCIDLKNELDKNMHAGGNIADQFSVIKPQLSGQKLRTFSRLLESSTSGNDAKTLLFRYRHSIILFFQQFRIIYTSAVQKAPLRKNSYSLMLIALVTPTLINFYSITEFLISYPVLLLLFFGFSSLIIKTQKSDSLNAIRNGSILIFVTGFLPMIIKFTWLAISYNPQSVFSIILTALALPLAFFVSVELLQVLRPSALTLIRNDDLRANRSLENKVRNVIREEFARNLSHEWAVFVHGKILTRLAATSLKLEVAAKAGDSEMFNETMQSVLSFLDSPDADFQTELCDLETEIDSRLSPWRGLIEVSVHIDETIKAIRNLRVREVGQVIEELISNSIRHGKASKIDLRIISSGDREIEIESVDDATVAPPKINKNFGLGTVIFNLASDGRWSIIREGSSTRFRLVMELEH</sequence>
<feature type="transmembrane region" description="Helical" evidence="1">
    <location>
        <begin position="82"/>
        <end position="107"/>
    </location>
</feature>
<reference evidence="2" key="1">
    <citation type="submission" date="2020-05" db="EMBL/GenBank/DDBJ databases">
        <authorList>
            <person name="Chiriac C."/>
            <person name="Salcher M."/>
            <person name="Ghai R."/>
            <person name="Kavagutti S V."/>
        </authorList>
    </citation>
    <scope>NUCLEOTIDE SEQUENCE</scope>
</reference>
<accession>A0A6J6DEQ5</accession>
<evidence type="ECO:0000313" key="2">
    <source>
        <dbReference type="EMBL" id="CAB4560753.1"/>
    </source>
</evidence>
<feature type="transmembrane region" description="Helical" evidence="1">
    <location>
        <begin position="18"/>
        <end position="37"/>
    </location>
</feature>
<feature type="transmembrane region" description="Helical" evidence="1">
    <location>
        <begin position="269"/>
        <end position="286"/>
    </location>
</feature>
<proteinExistence type="predicted"/>
<feature type="transmembrane region" description="Helical" evidence="1">
    <location>
        <begin position="350"/>
        <end position="375"/>
    </location>
</feature>
<protein>
    <submittedName>
        <fullName evidence="2">Unannotated protein</fullName>
    </submittedName>
</protein>
<organism evidence="2">
    <name type="scientific">freshwater metagenome</name>
    <dbReference type="NCBI Taxonomy" id="449393"/>
    <lineage>
        <taxon>unclassified sequences</taxon>
        <taxon>metagenomes</taxon>
        <taxon>ecological metagenomes</taxon>
    </lineage>
</organism>
<keyword evidence="1" id="KW-0812">Transmembrane</keyword>
<evidence type="ECO:0000256" key="1">
    <source>
        <dbReference type="SAM" id="Phobius"/>
    </source>
</evidence>
<feature type="transmembrane region" description="Helical" evidence="1">
    <location>
        <begin position="113"/>
        <end position="136"/>
    </location>
</feature>
<name>A0A6J6DEQ5_9ZZZZ</name>
<dbReference type="InterPro" id="IPR036890">
    <property type="entry name" value="HATPase_C_sf"/>
</dbReference>